<protein>
    <submittedName>
        <fullName evidence="1">Uncharacterized protein</fullName>
    </submittedName>
</protein>
<gene>
    <name evidence="1" type="ORF">AVEN_88682_1</name>
</gene>
<dbReference type="EMBL" id="BGPR01007359">
    <property type="protein sequence ID" value="GBN26251.1"/>
    <property type="molecule type" value="Genomic_DNA"/>
</dbReference>
<accession>A0A4Y2MGH9</accession>
<comment type="caution">
    <text evidence="1">The sequence shown here is derived from an EMBL/GenBank/DDBJ whole genome shotgun (WGS) entry which is preliminary data.</text>
</comment>
<organism evidence="1 2">
    <name type="scientific">Araneus ventricosus</name>
    <name type="common">Orbweaver spider</name>
    <name type="synonym">Epeira ventricosa</name>
    <dbReference type="NCBI Taxonomy" id="182803"/>
    <lineage>
        <taxon>Eukaryota</taxon>
        <taxon>Metazoa</taxon>
        <taxon>Ecdysozoa</taxon>
        <taxon>Arthropoda</taxon>
        <taxon>Chelicerata</taxon>
        <taxon>Arachnida</taxon>
        <taxon>Araneae</taxon>
        <taxon>Araneomorphae</taxon>
        <taxon>Entelegynae</taxon>
        <taxon>Araneoidea</taxon>
        <taxon>Araneidae</taxon>
        <taxon>Araneus</taxon>
    </lineage>
</organism>
<keyword evidence="2" id="KW-1185">Reference proteome</keyword>
<evidence type="ECO:0000313" key="2">
    <source>
        <dbReference type="Proteomes" id="UP000499080"/>
    </source>
</evidence>
<proteinExistence type="predicted"/>
<sequence>MYLMIFSAAEFRMTLEKELLAFLGSVECAITSTNEEKTWQKNNTGYVLERVHVYLPNRQGAVLAPSSETAPSLVKELNFIPTTLSDHQIKLLKPCSHDLWIGCSRSYLVISCYSGSVDSHHSHDKYTLVGRIYTPLTVRRLAGLLMPEHLPIFHSNGRATPTPLEQQRAFAFPRRQARCASDNEP</sequence>
<reference evidence="1 2" key="1">
    <citation type="journal article" date="2019" name="Sci. Rep.">
        <title>Orb-weaving spider Araneus ventricosus genome elucidates the spidroin gene catalogue.</title>
        <authorList>
            <person name="Kono N."/>
            <person name="Nakamura H."/>
            <person name="Ohtoshi R."/>
            <person name="Moran D.A.P."/>
            <person name="Shinohara A."/>
            <person name="Yoshida Y."/>
            <person name="Fujiwara M."/>
            <person name="Mori M."/>
            <person name="Tomita M."/>
            <person name="Arakawa K."/>
        </authorList>
    </citation>
    <scope>NUCLEOTIDE SEQUENCE [LARGE SCALE GENOMIC DNA]</scope>
</reference>
<evidence type="ECO:0000313" key="1">
    <source>
        <dbReference type="EMBL" id="GBN26251.1"/>
    </source>
</evidence>
<dbReference type="Proteomes" id="UP000499080">
    <property type="component" value="Unassembled WGS sequence"/>
</dbReference>
<dbReference type="AlphaFoldDB" id="A0A4Y2MGH9"/>
<name>A0A4Y2MGH9_ARAVE</name>